<protein>
    <submittedName>
        <fullName evidence="1">Uncharacterized protein</fullName>
    </submittedName>
</protein>
<dbReference type="AlphaFoldDB" id="A0A2S3UA96"/>
<dbReference type="Proteomes" id="UP000236990">
    <property type="component" value="Unassembled WGS sequence"/>
</dbReference>
<name>A0A2S3UA96_LACPN</name>
<evidence type="ECO:0000313" key="1">
    <source>
        <dbReference type="EMBL" id="POD88963.1"/>
    </source>
</evidence>
<gene>
    <name evidence="1" type="ORF">S101258_00312</name>
</gene>
<evidence type="ECO:0000313" key="2">
    <source>
        <dbReference type="Proteomes" id="UP000236990"/>
    </source>
</evidence>
<reference evidence="1 2" key="1">
    <citation type="submission" date="2017-06" db="EMBL/GenBank/DDBJ databases">
        <title>Genome sequence of Lactobacillus plantarum subsp. plantarum strain SRCM101258.</title>
        <authorList>
            <person name="Cho S.H."/>
        </authorList>
    </citation>
    <scope>NUCLEOTIDE SEQUENCE [LARGE SCALE GENOMIC DNA]</scope>
    <source>
        <strain evidence="1 2">SRCM101258</strain>
    </source>
</reference>
<comment type="caution">
    <text evidence="1">The sequence shown here is derived from an EMBL/GenBank/DDBJ whole genome shotgun (WGS) entry which is preliminary data.</text>
</comment>
<dbReference type="EMBL" id="NKCZ01000053">
    <property type="protein sequence ID" value="POD88963.1"/>
    <property type="molecule type" value="Genomic_DNA"/>
</dbReference>
<accession>A0A2S3UA96</accession>
<organism evidence="1 2">
    <name type="scientific">Lactiplantibacillus plantarum subsp. plantarum</name>
    <dbReference type="NCBI Taxonomy" id="337330"/>
    <lineage>
        <taxon>Bacteria</taxon>
        <taxon>Bacillati</taxon>
        <taxon>Bacillota</taxon>
        <taxon>Bacilli</taxon>
        <taxon>Lactobacillales</taxon>
        <taxon>Lactobacillaceae</taxon>
        <taxon>Lactiplantibacillus</taxon>
    </lineage>
</organism>
<sequence length="50" mass="5579">MKTAVFVEPGKVEARELPKATINNPQTPFYGSFGRVSVDQIVVVPRDFRS</sequence>
<proteinExistence type="predicted"/>